<evidence type="ECO:0000313" key="2">
    <source>
        <dbReference type="EnsemblPlants" id="QL02p034196:mrna:CDS:1"/>
    </source>
</evidence>
<dbReference type="GO" id="GO:0003676">
    <property type="term" value="F:nucleic acid binding"/>
    <property type="evidence" value="ECO:0007669"/>
    <property type="project" value="InterPro"/>
</dbReference>
<dbReference type="InterPro" id="IPR002156">
    <property type="entry name" value="RNaseH_domain"/>
</dbReference>
<dbReference type="CDD" id="cd06222">
    <property type="entry name" value="RNase_H_like"/>
    <property type="match status" value="1"/>
</dbReference>
<evidence type="ECO:0000259" key="1">
    <source>
        <dbReference type="Pfam" id="PF13456"/>
    </source>
</evidence>
<feature type="domain" description="RNase H type-1" evidence="1">
    <location>
        <begin position="19"/>
        <end position="86"/>
    </location>
</feature>
<dbReference type="Proteomes" id="UP000594261">
    <property type="component" value="Chromosome 2"/>
</dbReference>
<dbReference type="EnsemblPlants" id="QL02p034196:mrna">
    <property type="protein sequence ID" value="QL02p034196:mrna:CDS:1"/>
    <property type="gene ID" value="QL02p034196"/>
</dbReference>
<dbReference type="InterPro" id="IPR044730">
    <property type="entry name" value="RNase_H-like_dom_plant"/>
</dbReference>
<name>A0A7N2KVC9_QUELO</name>
<protein>
    <recommendedName>
        <fullName evidence="1">RNase H type-1 domain-containing protein</fullName>
    </recommendedName>
</protein>
<dbReference type="GO" id="GO:0004523">
    <property type="term" value="F:RNA-DNA hybrid ribonuclease activity"/>
    <property type="evidence" value="ECO:0007669"/>
    <property type="project" value="InterPro"/>
</dbReference>
<dbReference type="Gramene" id="QL02p034196:mrna">
    <property type="protein sequence ID" value="QL02p034196:mrna:CDS:1"/>
    <property type="gene ID" value="QL02p034196"/>
</dbReference>
<proteinExistence type="predicted"/>
<dbReference type="SUPFAM" id="SSF53098">
    <property type="entry name" value="Ribonuclease H-like"/>
    <property type="match status" value="1"/>
</dbReference>
<accession>A0A7N2KVC9</accession>
<reference evidence="2" key="2">
    <citation type="submission" date="2021-01" db="UniProtKB">
        <authorList>
            <consortium name="EnsemblPlants"/>
        </authorList>
    </citation>
    <scope>IDENTIFICATION</scope>
</reference>
<dbReference type="PANTHER" id="PTHR47074">
    <property type="entry name" value="BNAC02G40300D PROTEIN"/>
    <property type="match status" value="1"/>
</dbReference>
<dbReference type="InterPro" id="IPR012337">
    <property type="entry name" value="RNaseH-like_sf"/>
</dbReference>
<dbReference type="InterPro" id="IPR036397">
    <property type="entry name" value="RNaseH_sf"/>
</dbReference>
<evidence type="ECO:0000313" key="3">
    <source>
        <dbReference type="Proteomes" id="UP000594261"/>
    </source>
</evidence>
<dbReference type="Gene3D" id="3.30.420.10">
    <property type="entry name" value="Ribonuclease H-like superfamily/Ribonuclease H"/>
    <property type="match status" value="1"/>
</dbReference>
<sequence length="95" mass="10240">MLRPHGSLHQEMSSKSAYVDGAVFARHRAVGNGVIFRDDMGRVEAALSKRLDAPLGAVEAEAMAYETGLLFAKDIGVQEVVIEGDSLINYSSCIE</sequence>
<keyword evidence="3" id="KW-1185">Reference proteome</keyword>
<dbReference type="InterPro" id="IPR052929">
    <property type="entry name" value="RNase_H-like_EbsB-rel"/>
</dbReference>
<dbReference type="Pfam" id="PF13456">
    <property type="entry name" value="RVT_3"/>
    <property type="match status" value="1"/>
</dbReference>
<organism evidence="2 3">
    <name type="scientific">Quercus lobata</name>
    <name type="common">Valley oak</name>
    <dbReference type="NCBI Taxonomy" id="97700"/>
    <lineage>
        <taxon>Eukaryota</taxon>
        <taxon>Viridiplantae</taxon>
        <taxon>Streptophyta</taxon>
        <taxon>Embryophyta</taxon>
        <taxon>Tracheophyta</taxon>
        <taxon>Spermatophyta</taxon>
        <taxon>Magnoliopsida</taxon>
        <taxon>eudicotyledons</taxon>
        <taxon>Gunneridae</taxon>
        <taxon>Pentapetalae</taxon>
        <taxon>rosids</taxon>
        <taxon>fabids</taxon>
        <taxon>Fagales</taxon>
        <taxon>Fagaceae</taxon>
        <taxon>Quercus</taxon>
    </lineage>
</organism>
<dbReference type="PANTHER" id="PTHR47074:SF11">
    <property type="entry name" value="REVERSE TRANSCRIPTASE-LIKE PROTEIN"/>
    <property type="match status" value="1"/>
</dbReference>
<dbReference type="AlphaFoldDB" id="A0A7N2KVC9"/>
<reference evidence="3" key="1">
    <citation type="journal article" date="2016" name="G3 (Bethesda)">
        <title>First Draft Assembly and Annotation of the Genome of a California Endemic Oak Quercus lobata Nee (Fagaceae).</title>
        <authorList>
            <person name="Sork V.L."/>
            <person name="Fitz-Gibbon S.T."/>
            <person name="Puiu D."/>
            <person name="Crepeau M."/>
            <person name="Gugger P.F."/>
            <person name="Sherman R."/>
            <person name="Stevens K."/>
            <person name="Langley C.H."/>
            <person name="Pellegrini M."/>
            <person name="Salzberg S.L."/>
        </authorList>
    </citation>
    <scope>NUCLEOTIDE SEQUENCE [LARGE SCALE GENOMIC DNA]</scope>
    <source>
        <strain evidence="3">cv. SW786</strain>
    </source>
</reference>
<dbReference type="InParanoid" id="A0A7N2KVC9"/>